<comment type="similarity">
    <text evidence="2">Belongs to the CbiQ family.</text>
</comment>
<dbReference type="PANTHER" id="PTHR34857">
    <property type="entry name" value="SLL0384 PROTEIN"/>
    <property type="match status" value="1"/>
</dbReference>
<organism evidence="9 10">
    <name type="scientific">Morganella psychrotolerans</name>
    <dbReference type="NCBI Taxonomy" id="368603"/>
    <lineage>
        <taxon>Bacteria</taxon>
        <taxon>Pseudomonadati</taxon>
        <taxon>Pseudomonadota</taxon>
        <taxon>Gammaproteobacteria</taxon>
        <taxon>Enterobacterales</taxon>
        <taxon>Morganellaceae</taxon>
        <taxon>Morganella</taxon>
    </lineage>
</organism>
<evidence type="ECO:0000256" key="6">
    <source>
        <dbReference type="ARBA" id="ARBA00023136"/>
    </source>
</evidence>
<dbReference type="InterPro" id="IPR003339">
    <property type="entry name" value="ABC/ECF_trnsptr_transmembrane"/>
</dbReference>
<evidence type="ECO:0000256" key="2">
    <source>
        <dbReference type="ARBA" id="ARBA00008564"/>
    </source>
</evidence>
<dbReference type="STRING" id="368603.AYY16_14770"/>
<dbReference type="Pfam" id="PF02361">
    <property type="entry name" value="CbiQ"/>
    <property type="match status" value="1"/>
</dbReference>
<gene>
    <name evidence="9" type="ORF">AYY17_18955</name>
</gene>
<evidence type="ECO:0000256" key="1">
    <source>
        <dbReference type="ARBA" id="ARBA00004141"/>
    </source>
</evidence>
<dbReference type="InterPro" id="IPR051611">
    <property type="entry name" value="ECF_transporter_component"/>
</dbReference>
<comment type="subcellular location">
    <subcellularLocation>
        <location evidence="1">Membrane</location>
        <topology evidence="1">Multi-pass membrane protein</topology>
    </subcellularLocation>
</comment>
<evidence type="ECO:0000313" key="10">
    <source>
        <dbReference type="Proteomes" id="UP000092247"/>
    </source>
</evidence>
<keyword evidence="5 8" id="KW-1133">Transmembrane helix</keyword>
<feature type="transmembrane region" description="Helical" evidence="8">
    <location>
        <begin position="84"/>
        <end position="108"/>
    </location>
</feature>
<protein>
    <submittedName>
        <fullName evidence="9">Transmembrane component NikQ of energizing module of nickel ECF transporter</fullName>
    </submittedName>
</protein>
<feature type="region of interest" description="Disordered" evidence="7">
    <location>
        <begin position="209"/>
        <end position="238"/>
    </location>
</feature>
<evidence type="ECO:0000256" key="3">
    <source>
        <dbReference type="ARBA" id="ARBA00022475"/>
    </source>
</evidence>
<evidence type="ECO:0000256" key="8">
    <source>
        <dbReference type="SAM" id="Phobius"/>
    </source>
</evidence>
<evidence type="ECO:0000256" key="7">
    <source>
        <dbReference type="SAM" id="MobiDB-lite"/>
    </source>
</evidence>
<evidence type="ECO:0000313" key="9">
    <source>
        <dbReference type="EMBL" id="OBU09326.1"/>
    </source>
</evidence>
<dbReference type="AlphaFoldDB" id="A0A1B8HK01"/>
<evidence type="ECO:0000256" key="4">
    <source>
        <dbReference type="ARBA" id="ARBA00022692"/>
    </source>
</evidence>
<dbReference type="GO" id="GO:0005886">
    <property type="term" value="C:plasma membrane"/>
    <property type="evidence" value="ECO:0007669"/>
    <property type="project" value="UniProtKB-ARBA"/>
</dbReference>
<dbReference type="RefSeq" id="WP_067422874.1">
    <property type="nucleotide sequence ID" value="NZ_LZEX01000011.1"/>
</dbReference>
<proteinExistence type="inferred from homology"/>
<feature type="transmembrane region" description="Helical" evidence="8">
    <location>
        <begin position="49"/>
        <end position="72"/>
    </location>
</feature>
<dbReference type="EMBL" id="LZEX01000011">
    <property type="protein sequence ID" value="OBU09326.1"/>
    <property type="molecule type" value="Genomic_DNA"/>
</dbReference>
<dbReference type="CDD" id="cd16914">
    <property type="entry name" value="EcfT"/>
    <property type="match status" value="1"/>
</dbReference>
<reference evidence="9 10" key="1">
    <citation type="submission" date="2016-06" db="EMBL/GenBank/DDBJ databases">
        <authorList>
            <person name="Kjaerup R.B."/>
            <person name="Dalgaard T.S."/>
            <person name="Juul-Madsen H.R."/>
        </authorList>
    </citation>
    <scope>NUCLEOTIDE SEQUENCE [LARGE SCALE GENOMIC DNA]</scope>
    <source>
        <strain evidence="9 10">GCSL-Mp3</strain>
    </source>
</reference>
<evidence type="ECO:0000256" key="5">
    <source>
        <dbReference type="ARBA" id="ARBA00022989"/>
    </source>
</evidence>
<keyword evidence="3" id="KW-1003">Cell membrane</keyword>
<accession>A0A1B8HK01</accession>
<name>A0A1B8HK01_9GAMM</name>
<comment type="caution">
    <text evidence="9">The sequence shown here is derived from an EMBL/GenBank/DDBJ whole genome shotgun (WGS) entry which is preliminary data.</text>
</comment>
<keyword evidence="4 8" id="KW-0812">Transmembrane</keyword>
<sequence>MDKWLAPHRRLLIAVLWAFLLSGIRQTDWLTAGLSAAFVLFIICRRRQLGHSLLTVIKLNIFVLFIWLTLPWKIESQGIVQSPAGIFLATQITLKMNAILLFVSAMLTNMTDIDLACAVKRYPLPDKLIKLFILTIRYIAIFSETKQQLETAMKARGFKKGMNKRTFMMLSQLVALLLIKAMHKAETTEMALKARGFYARPSSITTKRCVNDSPKPVSSGQKPCCPSQHCADNSGSEL</sequence>
<keyword evidence="6 8" id="KW-0472">Membrane</keyword>
<dbReference type="PANTHER" id="PTHR34857:SF2">
    <property type="entry name" value="SLL0384 PROTEIN"/>
    <property type="match status" value="1"/>
</dbReference>
<dbReference type="Proteomes" id="UP000092247">
    <property type="component" value="Unassembled WGS sequence"/>
</dbReference>